<feature type="repeat" description="HEAT" evidence="2">
    <location>
        <begin position="1383"/>
        <end position="1421"/>
    </location>
</feature>
<dbReference type="Pfam" id="PF24987">
    <property type="entry name" value="HEAT_EF3_N"/>
    <property type="match status" value="1"/>
</dbReference>
<dbReference type="InterPro" id="IPR021133">
    <property type="entry name" value="HEAT_type_2"/>
</dbReference>
<evidence type="ECO:0000313" key="6">
    <source>
        <dbReference type="Proteomes" id="UP000092321"/>
    </source>
</evidence>
<evidence type="ECO:0000259" key="4">
    <source>
        <dbReference type="SMART" id="SM01349"/>
    </source>
</evidence>
<gene>
    <name evidence="5" type="ORF">HANVADRAFT_56499</name>
</gene>
<proteinExistence type="predicted"/>
<dbReference type="PANTHER" id="PTHR23346:SF7">
    <property type="entry name" value="STALLED RIBOSOME SENSOR GCN1"/>
    <property type="match status" value="1"/>
</dbReference>
<dbReference type="InterPro" id="IPR056809">
    <property type="entry name" value="HEAT_GCN1_fung"/>
</dbReference>
<dbReference type="EMBL" id="LXPE01000019">
    <property type="protein sequence ID" value="OBA26318.1"/>
    <property type="molecule type" value="Genomic_DNA"/>
</dbReference>
<sequence length="2673" mass="298719">MSNTTTDIDVNELVKKQHITQITLKILESYTTYQDDESLSMIYKVFDKLLEKTENKLLPKFLLFIDNTANKMGAKSHCYSDFIVFLKWVIHFISCLNTESSDLDSNLMKTLDVYMNIATSLDTSFLTENISKHQLSIRKHVLNITIRCFKQTNKSNLNLITKLNELKYIDTITTKSPIAGAATLLGALAKFAALENDNLKKEFETFFLQKTVDFIGKQALLGKPTISPIGLITNLKPIFKYYLTKEQLDKSILPNLERAIMRSSDSGFAFALNLSEYKLYQFIEGGWDSVINSKVLGQHFTSIKSAKITTKQISQLSLITLIKNGDFSKEASIKLITEIFKNLKTNLNSDYKQLVSKLLTLIKTNEDSEVSNLIATNIDSYIGKETNEQVLASFLEAYFQRVNILDEDLLVPHIPIIEKGITEKKLIFKKIWISNMLASLDVEKSSSFFKKMVTEDEELQNFINSHILSHSISDHLLSLGSIQLFAEANKTLEISTEEEKFNLGENILKVLASKTLHYKQVQKFTKFLIKLYSTNPILITDSLVLALQKFLSTPKEEIEEEWNIIVKKLASAFIVISTPLQDKFVSASNLVKILLFTKAPFVNSVIENLNGWAGLCLRADLDPAIVIAEHYKELIDHYHKLVSTSADDSNDLYNSIFDALAYTAFINPQAFGPVLAENINNGFDVDYDLMTTFGENDMKIFKEGEEGKLVIDVIAQMDQRRLEQLNKNSKEYENLQLELQQRAKNEKMGKKNPSRKLTKDEQLKIDEQLAKEKLVKEQITFLHFKILPTLRLINSLSKYTELADTAMEHWYSLSVEKLLTLLKVDTYHLLFGQEPLDVFFHLSNGLSSQLDNSRLFIAVATCRAFKVKNIPENLTEEPLLDLLSRVLYKVKFLTSRTPFSGTSLTFILPLLTYVLIEGKKNAIKNSKISHNSEDFVSEDKEEEHLLLALEIIGTHGEQFQDVSIPRGPILENILSLLGLPSKGKIAKECFNTLCQNISITPTEKDLKLILSKLMSSSIFVRSVILETLDEEFELSQFFKFVPEVYILLFDGEDTVRELASQIWESNEFDITDEVYDVLIENFFNLEDAGLRAFNAKSYASAGYVLSTNRKESLYLCISKLIDCYIEFAKPLGDILDKNGFVITPAARRKDPWEVRSTVAISLMELVPFIDDSTPTEEITKVVEFFINSGALGDKNVDVREELKEAGIAFLTAHGESNVEVFIPIFEHSLANEQDLLIQENVIVLYGSLAQHLSADDSRVSSIVAKLLDALVSPSEEVHQAVAQIISPLVPKFKNNTGIFIGNLFNQLFDSQAPVFVRKGAAWGIAGLVKGYGISAMYEFDITRNLIDAVEDKKDLQRRESVAFCFQTLSKLLGKYFEPYVIEVLPYILKNLGDPSMEVRVATSDAAKTIMTVTTGYGLQKMIPVAINNLNDISWRTKRGSVELLGSMAYLNPTQLSSSLSTIVPKIVGVLGDSHKEVRKSGDQALEKFGEVIRNPEVQLLVPTLIKAIGDPTKYTEEALNALIKTQFVHYIDGPSLALIIHIIHRGMRERSANTKRLACKIVGNMAILVESRDLIPYLSSLIEEVEVAMVDPVPNTRSTAARALGALVERLGEEQFPGLIQKLIATLSDTTKTGDRLGSAQALAEIISGLGLSKLDEMMPTILDGVNNKDSYAREGFTPLLLFIPVCFGSQFAPYINQIIKPILQGLADLNDSIRETSMEAGKLIVTNYASKAIDLLLPELQNGMFDENERIRLSSLQLTADLLFEVTGLSAKNEFVEEDAGDGEEEDIYSNTHNEISKQMIEVLGQEKRDSVLSSLFVCRSDTSGIVRSAAVDVWKALVPNTPRTVKEILPILTNVIVSNLASSSDTLRSIAAQTLGDMVRRVGGDVMSRLLPTLQSSLEESTDSNSRQGVCIALHELIESSSLQLLSEYNDIIVNIIKLTLVDGDSNVREASAFAFDSFQTAVGKSAIDDIIPALLTQLGDNKGTEESENALLALQEIMATKSEIIFPILVPTLMEQPIDAFKSNALGSLAEVAGSALYKRLSVIINSIIETLINIDPKNSDKPEILNSLTRIILSVKDGEGLHPLLQQILSLVKNDDIVKRAVILKVLPKFFDETVLNYSTYTSDFLQHLILSLDDDDSEIVKDSLASLTTLVKKQDKSYLEELVKPAKQSLDLTGNANSEIAGFKLMKGPASILPIFLQGLMYGNNEQRELSAMGITALVSKTPSANLKMYVTQIVGPLIRVVGERFNSEIKAAILSSLNILFVKVPQFLRPFVPQLQRTFVRGLGDLSNPLLRERAAVGLGLLIQYQPKVDPLVSELVNNSKNSEDIGVKTAMLKGLMEVISKVGMKLNESSKKQVINLVEDELNNEDKSLNIAYARLIGSVSEILTEEEADNILQDKVYKFADVGEESEEHDGKMTYPETALEFACLTINAFLKNSPRHVFRSQEEFGDFIVKMNDQAKYVQVSDYALSAIGKCLLLIGESKSPYTTLTEDDNSETFNLTDEVLSKLVDQLIKDLIIPASNSNDSKRLALIIVRTLGRHKYDLIIKPNINKLVPQIFTSVRSPIIPIKLAAERAFLQVFDLVNDVEQLNYNEWLKSVEGKDKLENMAGEAVLLRSITEYNKRVATRLANNERERIESGGDKEAIYSDEIEDEREIWAIGGVEIKNVE</sequence>
<keyword evidence="6" id="KW-1185">Reference proteome</keyword>
<dbReference type="Pfam" id="PF23271">
    <property type="entry name" value="HEAT_GCN1"/>
    <property type="match status" value="1"/>
</dbReference>
<feature type="domain" description="TOG" evidence="4">
    <location>
        <begin position="1278"/>
        <end position="1521"/>
    </location>
</feature>
<reference evidence="6" key="1">
    <citation type="journal article" date="2016" name="Proc. Natl. Acad. Sci. U.S.A.">
        <title>Comparative genomics of biotechnologically important yeasts.</title>
        <authorList>
            <person name="Riley R."/>
            <person name="Haridas S."/>
            <person name="Wolfe K.H."/>
            <person name="Lopes M.R."/>
            <person name="Hittinger C.T."/>
            <person name="Goeker M."/>
            <person name="Salamov A.A."/>
            <person name="Wisecaver J.H."/>
            <person name="Long T.M."/>
            <person name="Calvey C.H."/>
            <person name="Aerts A.L."/>
            <person name="Barry K.W."/>
            <person name="Choi C."/>
            <person name="Clum A."/>
            <person name="Coughlan A.Y."/>
            <person name="Deshpande S."/>
            <person name="Douglass A.P."/>
            <person name="Hanson S.J."/>
            <person name="Klenk H.-P."/>
            <person name="LaButti K.M."/>
            <person name="Lapidus A."/>
            <person name="Lindquist E.A."/>
            <person name="Lipzen A.M."/>
            <person name="Meier-Kolthoff J.P."/>
            <person name="Ohm R.A."/>
            <person name="Otillar R.P."/>
            <person name="Pangilinan J.L."/>
            <person name="Peng Y."/>
            <person name="Rokas A."/>
            <person name="Rosa C.A."/>
            <person name="Scheuner C."/>
            <person name="Sibirny A.A."/>
            <person name="Slot J.C."/>
            <person name="Stielow J.B."/>
            <person name="Sun H."/>
            <person name="Kurtzman C.P."/>
            <person name="Blackwell M."/>
            <person name="Grigoriev I.V."/>
            <person name="Jeffries T.W."/>
        </authorList>
    </citation>
    <scope>NUCLEOTIDE SEQUENCE [LARGE SCALE GENOMIC DNA]</scope>
    <source>
        <strain evidence="6">NRRL Y-1626</strain>
    </source>
</reference>
<comment type="caution">
    <text evidence="5">The sequence shown here is derived from an EMBL/GenBank/DDBJ whole genome shotgun (WGS) entry which is preliminary data.</text>
</comment>
<dbReference type="Pfam" id="PF24984">
    <property type="entry name" value="HEAT_EF3_GNC1"/>
    <property type="match status" value="1"/>
</dbReference>
<name>A0A1B7TC72_9ASCO</name>
<dbReference type="GO" id="GO:0005829">
    <property type="term" value="C:cytosol"/>
    <property type="evidence" value="ECO:0007669"/>
    <property type="project" value="TreeGrafter"/>
</dbReference>
<evidence type="ECO:0000313" key="5">
    <source>
        <dbReference type="EMBL" id="OBA26318.1"/>
    </source>
</evidence>
<dbReference type="Gene3D" id="1.25.10.10">
    <property type="entry name" value="Leucine-rich Repeat Variant"/>
    <property type="match status" value="5"/>
</dbReference>
<dbReference type="InterPro" id="IPR057546">
    <property type="entry name" value="HEAT_GCN1"/>
</dbReference>
<dbReference type="InterPro" id="IPR022716">
    <property type="entry name" value="Gcn1_N"/>
</dbReference>
<feature type="domain" description="TOG" evidence="4">
    <location>
        <begin position="1745"/>
        <end position="1993"/>
    </location>
</feature>
<dbReference type="Pfam" id="PF12074">
    <property type="entry name" value="Gcn1_N"/>
    <property type="match status" value="1"/>
</dbReference>
<feature type="coiled-coil region" evidence="3">
    <location>
        <begin position="715"/>
        <end position="745"/>
    </location>
</feature>
<dbReference type="PROSITE" id="PS50077">
    <property type="entry name" value="HEAT_REPEAT"/>
    <property type="match status" value="3"/>
</dbReference>
<dbReference type="InterPro" id="IPR034085">
    <property type="entry name" value="TOG"/>
</dbReference>
<dbReference type="SMART" id="SM01349">
    <property type="entry name" value="TOG"/>
    <property type="match status" value="2"/>
</dbReference>
<dbReference type="InterPro" id="IPR016024">
    <property type="entry name" value="ARM-type_fold"/>
</dbReference>
<evidence type="ECO:0000256" key="1">
    <source>
        <dbReference type="ARBA" id="ARBA00022737"/>
    </source>
</evidence>
<evidence type="ECO:0000256" key="3">
    <source>
        <dbReference type="SAM" id="Coils"/>
    </source>
</evidence>
<dbReference type="Pfam" id="PF24916">
    <property type="entry name" value="HEAT_GCN1_fung"/>
    <property type="match status" value="1"/>
</dbReference>
<dbReference type="InterPro" id="IPR011989">
    <property type="entry name" value="ARM-like"/>
</dbReference>
<dbReference type="PANTHER" id="PTHR23346">
    <property type="entry name" value="TRANSLATIONAL ACTIVATOR GCN1-RELATED"/>
    <property type="match status" value="1"/>
</dbReference>
<organism evidence="5 6">
    <name type="scientific">Hanseniaspora valbyensis NRRL Y-1626</name>
    <dbReference type="NCBI Taxonomy" id="766949"/>
    <lineage>
        <taxon>Eukaryota</taxon>
        <taxon>Fungi</taxon>
        <taxon>Dikarya</taxon>
        <taxon>Ascomycota</taxon>
        <taxon>Saccharomycotina</taxon>
        <taxon>Saccharomycetes</taxon>
        <taxon>Saccharomycodales</taxon>
        <taxon>Saccharomycodaceae</taxon>
        <taxon>Hanseniaspora</taxon>
    </lineage>
</organism>
<dbReference type="GO" id="GO:0034198">
    <property type="term" value="P:cellular response to amino acid starvation"/>
    <property type="evidence" value="ECO:0007669"/>
    <property type="project" value="TreeGrafter"/>
</dbReference>
<evidence type="ECO:0000256" key="2">
    <source>
        <dbReference type="PROSITE-ProRule" id="PRU00103"/>
    </source>
</evidence>
<protein>
    <submittedName>
        <fullName evidence="5">ARM repeat-containing protein</fullName>
    </submittedName>
</protein>
<dbReference type="GO" id="GO:0006417">
    <property type="term" value="P:regulation of translation"/>
    <property type="evidence" value="ECO:0007669"/>
    <property type="project" value="TreeGrafter"/>
</dbReference>
<dbReference type="SUPFAM" id="SSF48371">
    <property type="entry name" value="ARM repeat"/>
    <property type="match status" value="3"/>
</dbReference>
<keyword evidence="3" id="KW-0175">Coiled coil</keyword>
<dbReference type="GO" id="GO:0019887">
    <property type="term" value="F:protein kinase regulator activity"/>
    <property type="evidence" value="ECO:0007669"/>
    <property type="project" value="TreeGrafter"/>
</dbReference>
<keyword evidence="1" id="KW-0677">Repeat</keyword>
<feature type="repeat" description="HEAT" evidence="2">
    <location>
        <begin position="1462"/>
        <end position="1498"/>
    </location>
</feature>
<accession>A0A1B7TC72</accession>
<feature type="repeat" description="HEAT" evidence="2">
    <location>
        <begin position="1574"/>
        <end position="1619"/>
    </location>
</feature>
<dbReference type="Pfam" id="PF25801">
    <property type="entry name" value="HEAT_GCN1_C_2"/>
    <property type="match status" value="1"/>
</dbReference>
<dbReference type="Proteomes" id="UP000092321">
    <property type="component" value="Unassembled WGS sequence"/>
</dbReference>
<dbReference type="OrthoDB" id="5148094at2759"/>